<evidence type="ECO:0000313" key="1">
    <source>
        <dbReference type="EMBL" id="CAH3161900.1"/>
    </source>
</evidence>
<accession>A0ABN8QGJ0</accession>
<gene>
    <name evidence="1" type="ORF">PLOB_00005079</name>
</gene>
<organism evidence="1 2">
    <name type="scientific">Porites lobata</name>
    <dbReference type="NCBI Taxonomy" id="104759"/>
    <lineage>
        <taxon>Eukaryota</taxon>
        <taxon>Metazoa</taxon>
        <taxon>Cnidaria</taxon>
        <taxon>Anthozoa</taxon>
        <taxon>Hexacorallia</taxon>
        <taxon>Scleractinia</taxon>
        <taxon>Fungiina</taxon>
        <taxon>Poritidae</taxon>
        <taxon>Porites</taxon>
    </lineage>
</organism>
<sequence>MKRWAEHYQQLYYRENIITDTAAESTSLLPVMNELYVPPSVGEPRGAIKSLAFCKAPVNDGIPSEAIKAGMNTALLHHLHEPLLHINGKAFIITRLVLNKLQTLAERLYPEALCGFRARR</sequence>
<comment type="caution">
    <text evidence="1">The sequence shown here is derived from an EMBL/GenBank/DDBJ whole genome shotgun (WGS) entry which is preliminary data.</text>
</comment>
<dbReference type="EMBL" id="CALNXK010000121">
    <property type="protein sequence ID" value="CAH3161900.1"/>
    <property type="molecule type" value="Genomic_DNA"/>
</dbReference>
<keyword evidence="2" id="KW-1185">Reference proteome</keyword>
<dbReference type="Proteomes" id="UP001159405">
    <property type="component" value="Unassembled WGS sequence"/>
</dbReference>
<name>A0ABN8QGJ0_9CNID</name>
<protein>
    <submittedName>
        <fullName evidence="1">Uncharacterized protein</fullName>
    </submittedName>
</protein>
<evidence type="ECO:0000313" key="2">
    <source>
        <dbReference type="Proteomes" id="UP001159405"/>
    </source>
</evidence>
<proteinExistence type="predicted"/>
<reference evidence="1 2" key="1">
    <citation type="submission" date="2022-05" db="EMBL/GenBank/DDBJ databases">
        <authorList>
            <consortium name="Genoscope - CEA"/>
            <person name="William W."/>
        </authorList>
    </citation>
    <scope>NUCLEOTIDE SEQUENCE [LARGE SCALE GENOMIC DNA]</scope>
</reference>